<feature type="region of interest" description="Disordered" evidence="1">
    <location>
        <begin position="19"/>
        <end position="39"/>
    </location>
</feature>
<dbReference type="EMBL" id="ATHI01000026">
    <property type="protein sequence ID" value="EPR33149.1"/>
    <property type="molecule type" value="Genomic_DNA"/>
</dbReference>
<proteinExistence type="predicted"/>
<name>S7UH37_9BACT</name>
<dbReference type="Proteomes" id="UP000014975">
    <property type="component" value="Unassembled WGS sequence"/>
</dbReference>
<reference evidence="2 3" key="1">
    <citation type="journal article" date="2013" name="Genome Announc.">
        <title>Draft genome sequences for three mercury-methylating, sulfate-reducing bacteria.</title>
        <authorList>
            <person name="Brown S.D."/>
            <person name="Hurt R.A.Jr."/>
            <person name="Gilmour C.C."/>
            <person name="Elias D.A."/>
        </authorList>
    </citation>
    <scope>NUCLEOTIDE SEQUENCE [LARGE SCALE GENOMIC DNA]</scope>
    <source>
        <strain evidence="2 3">DSM 16529</strain>
    </source>
</reference>
<dbReference type="STRING" id="1121439.dsat_0590"/>
<dbReference type="PATRIC" id="fig|1121439.3.peg.1946"/>
<accession>S7UH37</accession>
<evidence type="ECO:0000256" key="1">
    <source>
        <dbReference type="SAM" id="MobiDB-lite"/>
    </source>
</evidence>
<evidence type="ECO:0000313" key="2">
    <source>
        <dbReference type="EMBL" id="EPR33149.1"/>
    </source>
</evidence>
<comment type="caution">
    <text evidence="2">The sequence shown here is derived from an EMBL/GenBank/DDBJ whole genome shotgun (WGS) entry which is preliminary data.</text>
</comment>
<sequence length="39" mass="3994">MRRIGCLTILGGKQFFITGCTEPSGPGDSDGPKGPGRDA</sequence>
<gene>
    <name evidence="2" type="ORF">dsat_0590</name>
</gene>
<protein>
    <submittedName>
        <fullName evidence="2">Uncharacterized protein</fullName>
    </submittedName>
</protein>
<organism evidence="2 3">
    <name type="scientific">Alkalidesulfovibrio alkalitolerans DSM 16529</name>
    <dbReference type="NCBI Taxonomy" id="1121439"/>
    <lineage>
        <taxon>Bacteria</taxon>
        <taxon>Pseudomonadati</taxon>
        <taxon>Thermodesulfobacteriota</taxon>
        <taxon>Desulfovibrionia</taxon>
        <taxon>Desulfovibrionales</taxon>
        <taxon>Desulfovibrionaceae</taxon>
        <taxon>Alkalidesulfovibrio</taxon>
    </lineage>
</organism>
<evidence type="ECO:0000313" key="3">
    <source>
        <dbReference type="Proteomes" id="UP000014975"/>
    </source>
</evidence>
<keyword evidence="3" id="KW-1185">Reference proteome</keyword>
<dbReference type="AlphaFoldDB" id="S7UH37"/>